<gene>
    <name evidence="2" type="ORF">HMPREF0654_10375</name>
</gene>
<dbReference type="Proteomes" id="UP000029538">
    <property type="component" value="Unassembled WGS sequence"/>
</dbReference>
<comment type="caution">
    <text evidence="2">The sequence shown here is derived from an EMBL/GenBank/DDBJ whole genome shotgun (WGS) entry which is preliminary data.</text>
</comment>
<sequence>MKKFFLLAATAFFFLNAEAQTTPKWINNVKLSGYGITQYQYTSRKDAKANSFNLRMARISLDGKVLNDWYWKAQIQFNGNTSTLGASPRVVDLFAEWQKYDFFRVKVGQFKNPFTFENPMHPITQGFMGYSQVVTKLAGFNDRTGQQPSNGRDIGLQFQGDFLKNNSGRNLLHYQIGVFNGQGINMKDVDQQKNIIGGIWVMPVEGLRLGWFGWRGSYARKGTWTENDKQVKGLRKLQQRRYAFSAEYVANDWTFRSEYIHSTGYGFEKTMTNTNDATATNCNLNKNGDQAQGVYALMIAPVIKNKLYAKVRYDMYQPSKGTEKQCTQYEIGLNYKFNKNIQLTTEYAYIHDKALPEPNYSVIDAQLSFQF</sequence>
<dbReference type="AlphaFoldDB" id="A0A096AJT2"/>
<dbReference type="InterPro" id="IPR023614">
    <property type="entry name" value="Porin_dom_sf"/>
</dbReference>
<evidence type="ECO:0000256" key="1">
    <source>
        <dbReference type="SAM" id="SignalP"/>
    </source>
</evidence>
<dbReference type="RefSeq" id="WP_036884536.1">
    <property type="nucleotide sequence ID" value="NZ_JRNR01000116.1"/>
</dbReference>
<evidence type="ECO:0000313" key="2">
    <source>
        <dbReference type="EMBL" id="KGF47120.1"/>
    </source>
</evidence>
<protein>
    <submittedName>
        <fullName evidence="2">Porin</fullName>
    </submittedName>
</protein>
<evidence type="ECO:0000313" key="3">
    <source>
        <dbReference type="Proteomes" id="UP000029538"/>
    </source>
</evidence>
<dbReference type="InterPro" id="IPR010870">
    <property type="entry name" value="Porin_O/P"/>
</dbReference>
<feature type="signal peptide" evidence="1">
    <location>
        <begin position="1"/>
        <end position="19"/>
    </location>
</feature>
<dbReference type="EMBL" id="JRNR01000116">
    <property type="protein sequence ID" value="KGF47120.1"/>
    <property type="molecule type" value="Genomic_DNA"/>
</dbReference>
<accession>A0A096AJT2</accession>
<dbReference type="Gene3D" id="2.40.160.10">
    <property type="entry name" value="Porin"/>
    <property type="match status" value="1"/>
</dbReference>
<dbReference type="Pfam" id="PF07396">
    <property type="entry name" value="Porin_O_P"/>
    <property type="match status" value="1"/>
</dbReference>
<feature type="chain" id="PRO_5001924734" evidence="1">
    <location>
        <begin position="20"/>
        <end position="371"/>
    </location>
</feature>
<reference evidence="2 3" key="1">
    <citation type="submission" date="2014-07" db="EMBL/GenBank/DDBJ databases">
        <authorList>
            <person name="McCorrison J."/>
            <person name="Sanka R."/>
            <person name="Torralba M."/>
            <person name="Gillis M."/>
            <person name="Haft D.H."/>
            <person name="Methe B."/>
            <person name="Sutton G."/>
            <person name="Nelson K.E."/>
        </authorList>
    </citation>
    <scope>NUCLEOTIDE SEQUENCE [LARGE SCALE GENOMIC DNA]</scope>
    <source>
        <strain evidence="2 3">DNF00882</strain>
    </source>
</reference>
<proteinExistence type="predicted"/>
<organism evidence="2 3">
    <name type="scientific">Prevotella disiens DNF00882</name>
    <dbReference type="NCBI Taxonomy" id="1401075"/>
    <lineage>
        <taxon>Bacteria</taxon>
        <taxon>Pseudomonadati</taxon>
        <taxon>Bacteroidota</taxon>
        <taxon>Bacteroidia</taxon>
        <taxon>Bacteroidales</taxon>
        <taxon>Prevotellaceae</taxon>
        <taxon>Prevotella</taxon>
    </lineage>
</organism>
<dbReference type="SUPFAM" id="SSF56935">
    <property type="entry name" value="Porins"/>
    <property type="match status" value="1"/>
</dbReference>
<name>A0A096AJT2_9BACT</name>
<keyword evidence="1" id="KW-0732">Signal</keyword>